<protein>
    <recommendedName>
        <fullName evidence="4">Hydrogenase maturation factor HypA</fullName>
    </recommendedName>
</protein>
<comment type="similarity">
    <text evidence="4">Belongs to the HypA/HybF family.</text>
</comment>
<feature type="binding site" evidence="4">
    <location>
        <position position="92"/>
    </location>
    <ligand>
        <name>Zn(2+)</name>
        <dbReference type="ChEBI" id="CHEBI:29105"/>
    </ligand>
</feature>
<dbReference type="RefSeq" id="WP_074916907.1">
    <property type="nucleotide sequence ID" value="NZ_CP154616.1"/>
</dbReference>
<feature type="binding site" evidence="4">
    <location>
        <position position="73"/>
    </location>
    <ligand>
        <name>Zn(2+)</name>
        <dbReference type="ChEBI" id="CHEBI:29105"/>
    </ligand>
</feature>
<gene>
    <name evidence="5" type="primary">hybF_2</name>
    <name evidence="4" type="synonym">hypA</name>
    <name evidence="5" type="ORF">TPELB_19660</name>
</gene>
<dbReference type="Pfam" id="PF01155">
    <property type="entry name" value="HypA"/>
    <property type="match status" value="1"/>
</dbReference>
<dbReference type="HAMAP" id="MF_00213">
    <property type="entry name" value="HypA_HybF"/>
    <property type="match status" value="1"/>
</dbReference>
<dbReference type="NCBIfam" id="TIGR00100">
    <property type="entry name" value="hypA"/>
    <property type="match status" value="1"/>
</dbReference>
<organism evidence="5 6">
    <name type="scientific">Terrisporobacter petrolearius</name>
    <dbReference type="NCBI Taxonomy" id="1460447"/>
    <lineage>
        <taxon>Bacteria</taxon>
        <taxon>Bacillati</taxon>
        <taxon>Bacillota</taxon>
        <taxon>Clostridia</taxon>
        <taxon>Peptostreptococcales</taxon>
        <taxon>Peptostreptococcaceae</taxon>
        <taxon>Terrisporobacter</taxon>
    </lineage>
</organism>
<feature type="binding site" evidence="4">
    <location>
        <position position="89"/>
    </location>
    <ligand>
        <name>Zn(2+)</name>
        <dbReference type="ChEBI" id="CHEBI:29105"/>
    </ligand>
</feature>
<evidence type="ECO:0000256" key="1">
    <source>
        <dbReference type="ARBA" id="ARBA00022596"/>
    </source>
</evidence>
<evidence type="ECO:0000313" key="6">
    <source>
        <dbReference type="Proteomes" id="UP001477947"/>
    </source>
</evidence>
<proteinExistence type="inferred from homology"/>
<reference evidence="5 6" key="1">
    <citation type="submission" date="2024-04" db="EMBL/GenBank/DDBJ databases">
        <title>Isolation and characterization of novel acetogenic strains of the genera Terrisporobacter and Acetoanaerobium.</title>
        <authorList>
            <person name="Boeer T."/>
            <person name="Schueler M.A."/>
            <person name="Lueschen A."/>
            <person name="Eysell L."/>
            <person name="Droege J."/>
            <person name="Heinemann M."/>
            <person name="Engelhardt L."/>
            <person name="Basen M."/>
            <person name="Daniel R."/>
        </authorList>
    </citation>
    <scope>NUCLEOTIDE SEQUENCE [LARGE SCALE GENOMIC DNA]</scope>
    <source>
        <strain evidence="5 6">ELB</strain>
    </source>
</reference>
<evidence type="ECO:0000256" key="3">
    <source>
        <dbReference type="ARBA" id="ARBA00022833"/>
    </source>
</evidence>
<evidence type="ECO:0000256" key="2">
    <source>
        <dbReference type="ARBA" id="ARBA00022723"/>
    </source>
</evidence>
<keyword evidence="3 4" id="KW-0862">Zinc</keyword>
<feature type="binding site" evidence="4">
    <location>
        <position position="2"/>
    </location>
    <ligand>
        <name>Ni(2+)</name>
        <dbReference type="ChEBI" id="CHEBI:49786"/>
    </ligand>
</feature>
<dbReference type="EMBL" id="CP154622">
    <property type="protein sequence ID" value="XAM41653.1"/>
    <property type="molecule type" value="Genomic_DNA"/>
</dbReference>
<keyword evidence="1 4" id="KW-0533">Nickel</keyword>
<name>A0ABZ3FF98_9FIRM</name>
<evidence type="ECO:0000313" key="5">
    <source>
        <dbReference type="EMBL" id="XAM41653.1"/>
    </source>
</evidence>
<dbReference type="PANTHER" id="PTHR34535:SF3">
    <property type="entry name" value="HYDROGENASE MATURATION FACTOR HYPA"/>
    <property type="match status" value="1"/>
</dbReference>
<dbReference type="PANTHER" id="PTHR34535">
    <property type="entry name" value="HYDROGENASE MATURATION FACTOR HYPA"/>
    <property type="match status" value="1"/>
</dbReference>
<dbReference type="InterPro" id="IPR000688">
    <property type="entry name" value="HypA/HybF"/>
</dbReference>
<feature type="binding site" evidence="4">
    <location>
        <position position="76"/>
    </location>
    <ligand>
        <name>Zn(2+)</name>
        <dbReference type="ChEBI" id="CHEBI:29105"/>
    </ligand>
</feature>
<keyword evidence="6" id="KW-1185">Reference proteome</keyword>
<dbReference type="PIRSF" id="PIRSF004761">
    <property type="entry name" value="Hydrgn_mat_HypA"/>
    <property type="match status" value="1"/>
</dbReference>
<dbReference type="Proteomes" id="UP001477947">
    <property type="component" value="Chromosome"/>
</dbReference>
<comment type="function">
    <text evidence="4">Involved in the maturation of [NiFe] hydrogenases. Required for nickel insertion into the metal center of the hydrogenase.</text>
</comment>
<keyword evidence="2 4" id="KW-0479">Metal-binding</keyword>
<accession>A0ABZ3FF98</accession>
<dbReference type="Gene3D" id="3.30.2320.80">
    <property type="match status" value="1"/>
</dbReference>
<evidence type="ECO:0000256" key="4">
    <source>
        <dbReference type="HAMAP-Rule" id="MF_00213"/>
    </source>
</evidence>
<sequence length="113" mass="13138">MHETSIIYGALEIAKESGENNNLKRIHKIYMKIGEFTCVDENSMRFVFEALKKNTICEDADLIIDKVKAKARCDYCNEEFEINFTNKICPKCHKHSNNICKGYELLVWQIEGD</sequence>